<dbReference type="EMBL" id="JACIJF010000016">
    <property type="protein sequence ID" value="MBB5712368.1"/>
    <property type="molecule type" value="Genomic_DNA"/>
</dbReference>
<dbReference type="RefSeq" id="WP_184090776.1">
    <property type="nucleotide sequence ID" value="NZ_JACIJF010000016.1"/>
</dbReference>
<gene>
    <name evidence="1" type="ORF">FHT02_003627</name>
</gene>
<name>A0A840YLU6_9SPHN</name>
<evidence type="ECO:0000313" key="1">
    <source>
        <dbReference type="EMBL" id="MBB5712368.1"/>
    </source>
</evidence>
<dbReference type="AlphaFoldDB" id="A0A840YLU6"/>
<evidence type="ECO:0008006" key="3">
    <source>
        <dbReference type="Google" id="ProtNLM"/>
    </source>
</evidence>
<protein>
    <recommendedName>
        <fullName evidence="3">Nucleotidyltransferase</fullName>
    </recommendedName>
</protein>
<sequence length="253" mass="28081">MATIDEHLRLVLARHRIDTSALSPVRGVQSVVEPTIRQWGGPYIVDIGPSGSFAKGTAVGGGTDIDIFVSLSSSVPDPLKTIYETLFTAFSNLGFQPRRQNVSIGLSVGGWKVDVTPGRRQDQYGNYHSLWRNKTGSWLQTNIKEHCRVVSGSGRLDEIRLIKIWRNRYGLSWPSFYLEMFVIDALRGARIGNLEANIITVLRATADTLATRRLIDPANTNNTLSETLDANDKFHVSQTARAGLNSPWNVVFQ</sequence>
<dbReference type="InterPro" id="IPR043519">
    <property type="entry name" value="NT_sf"/>
</dbReference>
<dbReference type="SUPFAM" id="SSF81301">
    <property type="entry name" value="Nucleotidyltransferase"/>
    <property type="match status" value="1"/>
</dbReference>
<evidence type="ECO:0000313" key="2">
    <source>
        <dbReference type="Proteomes" id="UP000527143"/>
    </source>
</evidence>
<comment type="caution">
    <text evidence="1">The sequence shown here is derived from an EMBL/GenBank/DDBJ whole genome shotgun (WGS) entry which is preliminary data.</text>
</comment>
<dbReference type="Gene3D" id="3.30.460.10">
    <property type="entry name" value="Beta Polymerase, domain 2"/>
    <property type="match status" value="1"/>
</dbReference>
<reference evidence="1 2" key="1">
    <citation type="submission" date="2020-08" db="EMBL/GenBank/DDBJ databases">
        <title>Genomic Encyclopedia of Type Strains, Phase IV (KMG-IV): sequencing the most valuable type-strain genomes for metagenomic binning, comparative biology and taxonomic classification.</title>
        <authorList>
            <person name="Goeker M."/>
        </authorList>
    </citation>
    <scope>NUCLEOTIDE SEQUENCE [LARGE SCALE GENOMIC DNA]</scope>
    <source>
        <strain evidence="1 2">DSM 26736</strain>
    </source>
</reference>
<dbReference type="Proteomes" id="UP000527143">
    <property type="component" value="Unassembled WGS sequence"/>
</dbReference>
<organism evidence="1 2">
    <name type="scientific">Sphingomonas xinjiangensis</name>
    <dbReference type="NCBI Taxonomy" id="643568"/>
    <lineage>
        <taxon>Bacteria</taxon>
        <taxon>Pseudomonadati</taxon>
        <taxon>Pseudomonadota</taxon>
        <taxon>Alphaproteobacteria</taxon>
        <taxon>Sphingomonadales</taxon>
        <taxon>Sphingomonadaceae</taxon>
        <taxon>Sphingomonas</taxon>
    </lineage>
</organism>
<proteinExistence type="predicted"/>
<keyword evidence="2" id="KW-1185">Reference proteome</keyword>
<accession>A0A840YLU6</accession>